<dbReference type="GO" id="GO:0005524">
    <property type="term" value="F:ATP binding"/>
    <property type="evidence" value="ECO:0007669"/>
    <property type="project" value="UniProtKB-UniRule"/>
</dbReference>
<comment type="similarity">
    <text evidence="5">Belongs to the protein kinase superfamily.</text>
</comment>
<name>A0AAF3J9I5_9BILA</name>
<keyword evidence="7" id="KW-1185">Reference proteome</keyword>
<dbReference type="CDD" id="cd14016">
    <property type="entry name" value="STKc_CK1"/>
    <property type="match status" value="1"/>
</dbReference>
<proteinExistence type="inferred from homology"/>
<dbReference type="PROSITE" id="PS00107">
    <property type="entry name" value="PROTEIN_KINASE_ATP"/>
    <property type="match status" value="1"/>
</dbReference>
<dbReference type="InterPro" id="IPR011009">
    <property type="entry name" value="Kinase-like_dom_sf"/>
</dbReference>
<dbReference type="FunFam" id="1.10.510.10:FF:000596">
    <property type="entry name" value="CK1 family protein kinase"/>
    <property type="match status" value="1"/>
</dbReference>
<dbReference type="EC" id="2.7.11.1" evidence="1"/>
<evidence type="ECO:0000313" key="8">
    <source>
        <dbReference type="WBParaSite" id="MBELARI_LOCUS4997"/>
    </source>
</evidence>
<dbReference type="PROSITE" id="PS00108">
    <property type="entry name" value="PROTEIN_KINASE_ST"/>
    <property type="match status" value="1"/>
</dbReference>
<dbReference type="InterPro" id="IPR008271">
    <property type="entry name" value="Ser/Thr_kinase_AS"/>
</dbReference>
<dbReference type="Gene3D" id="1.10.510.10">
    <property type="entry name" value="Transferase(Phosphotransferase) domain 1"/>
    <property type="match status" value="1"/>
</dbReference>
<dbReference type="SMART" id="SM00220">
    <property type="entry name" value="S_TKc"/>
    <property type="match status" value="1"/>
</dbReference>
<dbReference type="InterPro" id="IPR000719">
    <property type="entry name" value="Prot_kinase_dom"/>
</dbReference>
<dbReference type="InterPro" id="IPR017441">
    <property type="entry name" value="Protein_kinase_ATP_BS"/>
</dbReference>
<evidence type="ECO:0000259" key="6">
    <source>
        <dbReference type="PROSITE" id="PS50011"/>
    </source>
</evidence>
<dbReference type="GO" id="GO:0004674">
    <property type="term" value="F:protein serine/threonine kinase activity"/>
    <property type="evidence" value="ECO:0007669"/>
    <property type="project" value="UniProtKB-KW"/>
</dbReference>
<keyword evidence="3 4" id="KW-0067">ATP-binding</keyword>
<reference evidence="8" key="1">
    <citation type="submission" date="2024-02" db="UniProtKB">
        <authorList>
            <consortium name="WormBaseParasite"/>
        </authorList>
    </citation>
    <scope>IDENTIFICATION</scope>
</reference>
<evidence type="ECO:0000256" key="4">
    <source>
        <dbReference type="PROSITE-ProRule" id="PRU10141"/>
    </source>
</evidence>
<organism evidence="7 8">
    <name type="scientific">Mesorhabditis belari</name>
    <dbReference type="NCBI Taxonomy" id="2138241"/>
    <lineage>
        <taxon>Eukaryota</taxon>
        <taxon>Metazoa</taxon>
        <taxon>Ecdysozoa</taxon>
        <taxon>Nematoda</taxon>
        <taxon>Chromadorea</taxon>
        <taxon>Rhabditida</taxon>
        <taxon>Rhabditina</taxon>
        <taxon>Rhabditomorpha</taxon>
        <taxon>Rhabditoidea</taxon>
        <taxon>Rhabditidae</taxon>
        <taxon>Mesorhabditinae</taxon>
        <taxon>Mesorhabditis</taxon>
    </lineage>
</organism>
<evidence type="ECO:0000313" key="7">
    <source>
        <dbReference type="Proteomes" id="UP000887575"/>
    </source>
</evidence>
<keyword evidence="5" id="KW-0723">Serine/threonine-protein kinase</keyword>
<evidence type="ECO:0000256" key="5">
    <source>
        <dbReference type="RuleBase" id="RU000304"/>
    </source>
</evidence>
<protein>
    <recommendedName>
        <fullName evidence="1">non-specific serine/threonine protein kinase</fullName>
        <ecNumber evidence="1">2.7.11.1</ecNumber>
    </recommendedName>
</protein>
<dbReference type="PANTHER" id="PTHR11909">
    <property type="entry name" value="CASEIN KINASE-RELATED"/>
    <property type="match status" value="1"/>
</dbReference>
<keyword evidence="5" id="KW-0808">Transferase</keyword>
<dbReference type="WBParaSite" id="MBELARI_LOCUS4997">
    <property type="protein sequence ID" value="MBELARI_LOCUS4997"/>
    <property type="gene ID" value="MBELARI_LOCUS4997"/>
</dbReference>
<feature type="binding site" evidence="4">
    <location>
        <position position="55"/>
    </location>
    <ligand>
        <name>ATP</name>
        <dbReference type="ChEBI" id="CHEBI:30616"/>
    </ligand>
</feature>
<dbReference type="PROSITE" id="PS50011">
    <property type="entry name" value="PROTEIN_KINASE_DOM"/>
    <property type="match status" value="1"/>
</dbReference>
<dbReference type="Pfam" id="PF00069">
    <property type="entry name" value="Pkinase"/>
    <property type="match status" value="1"/>
</dbReference>
<dbReference type="AlphaFoldDB" id="A0AAF3J9I5"/>
<evidence type="ECO:0000256" key="1">
    <source>
        <dbReference type="ARBA" id="ARBA00012513"/>
    </source>
</evidence>
<evidence type="ECO:0000256" key="2">
    <source>
        <dbReference type="ARBA" id="ARBA00022741"/>
    </source>
</evidence>
<feature type="domain" description="Protein kinase" evidence="6">
    <location>
        <begin position="26"/>
        <end position="294"/>
    </location>
</feature>
<dbReference type="Proteomes" id="UP000887575">
    <property type="component" value="Unassembled WGS sequence"/>
</dbReference>
<evidence type="ECO:0000256" key="3">
    <source>
        <dbReference type="ARBA" id="ARBA00022840"/>
    </source>
</evidence>
<keyword evidence="2 4" id="KW-0547">Nucleotide-binding</keyword>
<accession>A0AAF3J9I5</accession>
<keyword evidence="5" id="KW-0418">Kinase</keyword>
<dbReference type="SUPFAM" id="SSF56112">
    <property type="entry name" value="Protein kinase-like (PK-like)"/>
    <property type="match status" value="1"/>
</dbReference>
<sequence>MQRTRESLHEIPALDAFQDRLIAGKYKLIKKVGSGSFGDIFISINTESSEEVAIKVEKTSTSHPQLHYESKVYSILQGGVGIPALRWYGSDQGFKIMVVELLGPSLEDLFNYCSRKFSGKTTLQLADQMIVRIEYLHGKNFIHRDVKPDNFLMGIGRYNQRLYIIDYGLAKKFRDSISRTHIAYREGKNLTGTARYASLNAHLGIEQSRRDDMESIGYCLVYFAAGSLPWQGLRAVTKKQKYEKIAEKKMAVSIEELCKDLPSVYADYLKRCRNLAFHEEPDYYSMRQIFRRYFRSQNYAVDLDYDWMHVGGNGTSGSSTAAQRM</sequence>
<dbReference type="InterPro" id="IPR050235">
    <property type="entry name" value="CK1_Ser-Thr_kinase"/>
</dbReference>